<sequence length="211" mass="23598">MITRLRTQGREAERLEAGRNSCSIIERVMTFTQNLTTQPPIRTCLVKPMNKMCGVVAVLGIALSGCATKTPEKPEVAPPEAVVQQAPPEVAPATPAKPPVRYEATQPNARAESSTPVSPETAQSETDLNQNRAEQCRKELDVLKVYNKASYDKYEAEYQVIASKTAKYMEIKDSLGPDLNYMVMPAYQFQIREFCFRVKTRLSELVLRQAK</sequence>
<accession>A0ABY0UND9</accession>
<organism evidence="2 3">
    <name type="scientific">Pseudomonas cedrina</name>
    <dbReference type="NCBI Taxonomy" id="651740"/>
    <lineage>
        <taxon>Bacteria</taxon>
        <taxon>Pseudomonadati</taxon>
        <taxon>Pseudomonadota</taxon>
        <taxon>Gammaproteobacteria</taxon>
        <taxon>Pseudomonadales</taxon>
        <taxon>Pseudomonadaceae</taxon>
        <taxon>Pseudomonas</taxon>
    </lineage>
</organism>
<proteinExistence type="predicted"/>
<evidence type="ECO:0000313" key="2">
    <source>
        <dbReference type="EMBL" id="SDS94480.1"/>
    </source>
</evidence>
<feature type="region of interest" description="Disordered" evidence="1">
    <location>
        <begin position="69"/>
        <end position="131"/>
    </location>
</feature>
<gene>
    <name evidence="2" type="ORF">SAMN04490182_2832</name>
</gene>
<name>A0ABY0UND9_PSECE</name>
<evidence type="ECO:0000313" key="3">
    <source>
        <dbReference type="Proteomes" id="UP000199576"/>
    </source>
</evidence>
<reference evidence="2 3" key="1">
    <citation type="submission" date="2016-10" db="EMBL/GenBank/DDBJ databases">
        <authorList>
            <person name="Varghese N."/>
            <person name="Submissions S."/>
        </authorList>
    </citation>
    <scope>NUCLEOTIDE SEQUENCE [LARGE SCALE GENOMIC DNA]</scope>
    <source>
        <strain evidence="2 3">BS2981</strain>
    </source>
</reference>
<dbReference type="EMBL" id="LT629753">
    <property type="protein sequence ID" value="SDS94480.1"/>
    <property type="molecule type" value="Genomic_DNA"/>
</dbReference>
<dbReference type="Proteomes" id="UP000199576">
    <property type="component" value="Chromosome I"/>
</dbReference>
<protein>
    <submittedName>
        <fullName evidence="2">Uncharacterized protein</fullName>
    </submittedName>
</protein>
<feature type="compositionally biased region" description="Low complexity" evidence="1">
    <location>
        <begin position="78"/>
        <end position="94"/>
    </location>
</feature>
<keyword evidence="3" id="KW-1185">Reference proteome</keyword>
<feature type="compositionally biased region" description="Polar residues" evidence="1">
    <location>
        <begin position="105"/>
        <end position="131"/>
    </location>
</feature>
<evidence type="ECO:0000256" key="1">
    <source>
        <dbReference type="SAM" id="MobiDB-lite"/>
    </source>
</evidence>